<evidence type="ECO:0000313" key="17">
    <source>
        <dbReference type="Proteomes" id="UP000178912"/>
    </source>
</evidence>
<keyword evidence="6 14" id="KW-0064">Aspartyl protease</keyword>
<dbReference type="PROSITE" id="PS00141">
    <property type="entry name" value="ASP_PROTEASE"/>
    <property type="match status" value="1"/>
</dbReference>
<feature type="active site" evidence="12">
    <location>
        <position position="88"/>
    </location>
</feature>
<gene>
    <name evidence="16" type="ORF">RAG0_03903</name>
</gene>
<keyword evidence="5" id="KW-0732">Signal</keyword>
<dbReference type="InterPro" id="IPR033876">
    <property type="entry name" value="SAP-like"/>
</dbReference>
<keyword evidence="17" id="KW-1185">Reference proteome</keyword>
<dbReference type="SUPFAM" id="SSF50630">
    <property type="entry name" value="Acid proteases"/>
    <property type="match status" value="1"/>
</dbReference>
<evidence type="ECO:0000256" key="2">
    <source>
        <dbReference type="ARBA" id="ARBA00007447"/>
    </source>
</evidence>
<dbReference type="GO" id="GO:0006508">
    <property type="term" value="P:proteolysis"/>
    <property type="evidence" value="ECO:0007669"/>
    <property type="project" value="UniProtKB-KW"/>
</dbReference>
<accession>A0A1E1K6P7</accession>
<keyword evidence="3" id="KW-1003">Cell membrane</keyword>
<dbReference type="FunFam" id="2.40.70.10:FF:000068">
    <property type="entry name" value="Aspartic-type endopeptidase (OpsB)"/>
    <property type="match status" value="1"/>
</dbReference>
<proteinExistence type="inferred from homology"/>
<dbReference type="Proteomes" id="UP000178912">
    <property type="component" value="Unassembled WGS sequence"/>
</dbReference>
<organism evidence="16 17">
    <name type="scientific">Rhynchosporium agropyri</name>
    <dbReference type="NCBI Taxonomy" id="914238"/>
    <lineage>
        <taxon>Eukaryota</taxon>
        <taxon>Fungi</taxon>
        <taxon>Dikarya</taxon>
        <taxon>Ascomycota</taxon>
        <taxon>Pezizomycotina</taxon>
        <taxon>Leotiomycetes</taxon>
        <taxon>Helotiales</taxon>
        <taxon>Ploettnerulaceae</taxon>
        <taxon>Rhynchosporium</taxon>
    </lineage>
</organism>
<feature type="domain" description="Peptidase A1" evidence="15">
    <location>
        <begin position="70"/>
        <end position="398"/>
    </location>
</feature>
<protein>
    <recommendedName>
        <fullName evidence="11">Probable aspartic-type endopeptidase OPSB</fullName>
    </recommendedName>
    <alternativeName>
        <fullName evidence="10">Probable aspartic-type endopeptidase opsB</fullName>
    </alternativeName>
</protein>
<dbReference type="InterPro" id="IPR021109">
    <property type="entry name" value="Peptidase_aspartic_dom_sf"/>
</dbReference>
<evidence type="ECO:0000256" key="10">
    <source>
        <dbReference type="ARBA" id="ARBA00067536"/>
    </source>
</evidence>
<comment type="subcellular location">
    <subcellularLocation>
        <location evidence="1">Cell membrane</location>
    </subcellularLocation>
</comment>
<reference evidence="17" key="1">
    <citation type="submission" date="2016-03" db="EMBL/GenBank/DDBJ databases">
        <authorList>
            <person name="Guldener U."/>
        </authorList>
    </citation>
    <scope>NUCLEOTIDE SEQUENCE [LARGE SCALE GENOMIC DNA]</scope>
    <source>
        <strain evidence="17">04CH-RAC-A.6.1</strain>
    </source>
</reference>
<evidence type="ECO:0000256" key="6">
    <source>
        <dbReference type="ARBA" id="ARBA00022750"/>
    </source>
</evidence>
<feature type="active site" evidence="12">
    <location>
        <position position="281"/>
    </location>
</feature>
<keyword evidence="4 14" id="KW-0645">Protease</keyword>
<evidence type="ECO:0000256" key="5">
    <source>
        <dbReference type="ARBA" id="ARBA00022729"/>
    </source>
</evidence>
<dbReference type="PANTHER" id="PTHR47966">
    <property type="entry name" value="BETA-SITE APP-CLEAVING ENZYME, ISOFORM A-RELATED"/>
    <property type="match status" value="1"/>
</dbReference>
<evidence type="ECO:0000256" key="3">
    <source>
        <dbReference type="ARBA" id="ARBA00022475"/>
    </source>
</evidence>
<evidence type="ECO:0000256" key="9">
    <source>
        <dbReference type="ARBA" id="ARBA00023180"/>
    </source>
</evidence>
<dbReference type="PANTHER" id="PTHR47966:SF65">
    <property type="entry name" value="ASPARTIC-TYPE ENDOPEPTIDASE"/>
    <property type="match status" value="1"/>
</dbReference>
<dbReference type="FunFam" id="2.40.70.10:FF:000011">
    <property type="entry name" value="Aspartic protease"/>
    <property type="match status" value="1"/>
</dbReference>
<dbReference type="InterPro" id="IPR001461">
    <property type="entry name" value="Aspartic_peptidase_A1"/>
</dbReference>
<dbReference type="GO" id="GO:0005886">
    <property type="term" value="C:plasma membrane"/>
    <property type="evidence" value="ECO:0007669"/>
    <property type="project" value="UniProtKB-SubCell"/>
</dbReference>
<evidence type="ECO:0000259" key="15">
    <source>
        <dbReference type="PROSITE" id="PS51767"/>
    </source>
</evidence>
<keyword evidence="13" id="KW-1015">Disulfide bond</keyword>
<keyword evidence="8" id="KW-0472">Membrane</keyword>
<dbReference type="PROSITE" id="PS51767">
    <property type="entry name" value="PEPTIDASE_A1"/>
    <property type="match status" value="1"/>
</dbReference>
<evidence type="ECO:0000256" key="13">
    <source>
        <dbReference type="PIRSR" id="PIRSR601461-2"/>
    </source>
</evidence>
<evidence type="ECO:0000256" key="11">
    <source>
        <dbReference type="ARBA" id="ARBA00068059"/>
    </source>
</evidence>
<dbReference type="InterPro" id="IPR001969">
    <property type="entry name" value="Aspartic_peptidase_AS"/>
</dbReference>
<dbReference type="Gene3D" id="2.40.70.10">
    <property type="entry name" value="Acid Proteases"/>
    <property type="match status" value="2"/>
</dbReference>
<name>A0A1E1K6P7_9HELO</name>
<dbReference type="OrthoDB" id="771136at2759"/>
<feature type="disulfide bond" evidence="13">
    <location>
        <begin position="316"/>
        <end position="362"/>
    </location>
</feature>
<dbReference type="CDD" id="cd05474">
    <property type="entry name" value="SAP_like"/>
    <property type="match status" value="1"/>
</dbReference>
<comment type="similarity">
    <text evidence="2 14">Belongs to the peptidase A1 family.</text>
</comment>
<dbReference type="Pfam" id="PF00026">
    <property type="entry name" value="Asp"/>
    <property type="match status" value="1"/>
</dbReference>
<keyword evidence="9" id="KW-0325">Glycoprotein</keyword>
<dbReference type="PRINTS" id="PR00792">
    <property type="entry name" value="PEPSIN"/>
</dbReference>
<dbReference type="EMBL" id="FJUX01000016">
    <property type="protein sequence ID" value="CZS93768.1"/>
    <property type="molecule type" value="Genomic_DNA"/>
</dbReference>
<dbReference type="AlphaFoldDB" id="A0A1E1K6P7"/>
<dbReference type="InterPro" id="IPR033121">
    <property type="entry name" value="PEPTIDASE_A1"/>
</dbReference>
<evidence type="ECO:0000256" key="4">
    <source>
        <dbReference type="ARBA" id="ARBA00022670"/>
    </source>
</evidence>
<evidence type="ECO:0000256" key="12">
    <source>
        <dbReference type="PIRSR" id="PIRSR601461-1"/>
    </source>
</evidence>
<evidence type="ECO:0000256" key="7">
    <source>
        <dbReference type="ARBA" id="ARBA00022801"/>
    </source>
</evidence>
<dbReference type="GO" id="GO:0004190">
    <property type="term" value="F:aspartic-type endopeptidase activity"/>
    <property type="evidence" value="ECO:0007669"/>
    <property type="project" value="UniProtKB-KW"/>
</dbReference>
<evidence type="ECO:0000256" key="8">
    <source>
        <dbReference type="ARBA" id="ARBA00023136"/>
    </source>
</evidence>
<keyword evidence="7 14" id="KW-0378">Hydrolase</keyword>
<sequence>MKGFSSLAISATLFSAYTNGLQLQRRTDGPAKVVEFQTERNKIRNPVMRDRLRRRASTIQATIDNEETLYFVNASLGTPRQSFRLHLDTGSSDLWVNAASSNLCTTKGSPCAFAGTYSANSSSTYSYVNGNFNISYVDGSGAAGDYVADTFTIGSTAVTKLQFGVGYTSSSSEGILGVGYEINEVQVGRAGKSPYRNLPSRMVEEGHIQSNAYSLWLNDLDASTGSILFGGVDTGKYMGKLETLPIQTEGGLYAEFLITLTAVSFGKTVIAKNQAQAVLLDSGSSLTYLPNSMTEAIYQQVNAQYDASQGAAYVPCSLADSNTSLNFTFSGPTISVPMNELVIIVTSANGRQLTFSDGKPACLFGIAPAGSSAAVMGDTFIRSAYLVYDLANNEISIAQTNFNSTTSNIMEIKKGSTSIPGSVDVSKPVEAKVGVDAGVMAGGTGSFGLSGTATSQAGAERTAAPMRIGAMAALGAGMFYAAM</sequence>
<evidence type="ECO:0000313" key="16">
    <source>
        <dbReference type="EMBL" id="CZS93768.1"/>
    </source>
</evidence>
<evidence type="ECO:0000256" key="1">
    <source>
        <dbReference type="ARBA" id="ARBA00004236"/>
    </source>
</evidence>
<evidence type="ECO:0000256" key="14">
    <source>
        <dbReference type="RuleBase" id="RU000454"/>
    </source>
</evidence>